<sequence>MGTRGSYYLALKQIAKAANSDLTLRRICNSIAKSTTKAIGAKGCRVLFLDYQKEYLITIGAHGLSDLYLRKGPLNARKSLPEILNGKVVVIPDATKDERVQH</sequence>
<proteinExistence type="predicted"/>
<dbReference type="EMBL" id="BARU01044219">
    <property type="protein sequence ID" value="GAH76682.1"/>
    <property type="molecule type" value="Genomic_DNA"/>
</dbReference>
<organism evidence="1">
    <name type="scientific">marine sediment metagenome</name>
    <dbReference type="NCBI Taxonomy" id="412755"/>
    <lineage>
        <taxon>unclassified sequences</taxon>
        <taxon>metagenomes</taxon>
        <taxon>ecological metagenomes</taxon>
    </lineage>
</organism>
<gene>
    <name evidence="1" type="ORF">S03H2_67515</name>
</gene>
<name>X1I4N7_9ZZZZ</name>
<dbReference type="SUPFAM" id="SSF55781">
    <property type="entry name" value="GAF domain-like"/>
    <property type="match status" value="1"/>
</dbReference>
<accession>X1I4N7</accession>
<dbReference type="Gene3D" id="3.30.450.40">
    <property type="match status" value="1"/>
</dbReference>
<dbReference type="InterPro" id="IPR029016">
    <property type="entry name" value="GAF-like_dom_sf"/>
</dbReference>
<comment type="caution">
    <text evidence="1">The sequence shown here is derived from an EMBL/GenBank/DDBJ whole genome shotgun (WGS) entry which is preliminary data.</text>
</comment>
<evidence type="ECO:0008006" key="2">
    <source>
        <dbReference type="Google" id="ProtNLM"/>
    </source>
</evidence>
<dbReference type="AlphaFoldDB" id="X1I4N7"/>
<protein>
    <recommendedName>
        <fullName evidence="2">GAF domain-containing protein</fullName>
    </recommendedName>
</protein>
<evidence type="ECO:0000313" key="1">
    <source>
        <dbReference type="EMBL" id="GAH76682.1"/>
    </source>
</evidence>
<reference evidence="1" key="1">
    <citation type="journal article" date="2014" name="Front. Microbiol.">
        <title>High frequency of phylogenetically diverse reductive dehalogenase-homologous genes in deep subseafloor sedimentary metagenomes.</title>
        <authorList>
            <person name="Kawai M."/>
            <person name="Futagami T."/>
            <person name="Toyoda A."/>
            <person name="Takaki Y."/>
            <person name="Nishi S."/>
            <person name="Hori S."/>
            <person name="Arai W."/>
            <person name="Tsubouchi T."/>
            <person name="Morono Y."/>
            <person name="Uchiyama I."/>
            <person name="Ito T."/>
            <person name="Fujiyama A."/>
            <person name="Inagaki F."/>
            <person name="Takami H."/>
        </authorList>
    </citation>
    <scope>NUCLEOTIDE SEQUENCE</scope>
    <source>
        <strain evidence="1">Expedition CK06-06</strain>
    </source>
</reference>
<feature type="non-terminal residue" evidence="1">
    <location>
        <position position="102"/>
    </location>
</feature>